<dbReference type="PROSITE" id="PS01313">
    <property type="entry name" value="LIPB"/>
    <property type="match status" value="1"/>
</dbReference>
<evidence type="ECO:0000259" key="6">
    <source>
        <dbReference type="PROSITE" id="PS51733"/>
    </source>
</evidence>
<protein>
    <recommendedName>
        <fullName evidence="3">lipoyl(octanoyl) transferase</fullName>
        <ecNumber evidence="3">2.3.1.181</ecNumber>
    </recommendedName>
</protein>
<comment type="caution">
    <text evidence="7">The sequence shown here is derived from an EMBL/GenBank/DDBJ whole genome shotgun (WGS) entry which is preliminary data.</text>
</comment>
<dbReference type="GO" id="GO:0009249">
    <property type="term" value="P:protein lipoylation"/>
    <property type="evidence" value="ECO:0007669"/>
    <property type="project" value="InterPro"/>
</dbReference>
<dbReference type="NCBIfam" id="TIGR00214">
    <property type="entry name" value="lipB"/>
    <property type="match status" value="1"/>
</dbReference>
<dbReference type="AlphaFoldDB" id="A0AAV9UJT3"/>
<name>A0AAV9UJT3_9PEZI</name>
<dbReference type="EMBL" id="JAVHNS010000010">
    <property type="protein sequence ID" value="KAK6341997.1"/>
    <property type="molecule type" value="Genomic_DNA"/>
</dbReference>
<evidence type="ECO:0000256" key="1">
    <source>
        <dbReference type="ARBA" id="ARBA00004821"/>
    </source>
</evidence>
<comment type="pathway">
    <text evidence="1">Protein modification; protein lipoylation via endogenous pathway; protein N(6)-(lipoyl)lysine from octanoyl-[acyl-carrier-protein]: step 1/2.</text>
</comment>
<evidence type="ECO:0000313" key="7">
    <source>
        <dbReference type="EMBL" id="KAK6341997.1"/>
    </source>
</evidence>
<proteinExistence type="inferred from homology"/>
<evidence type="ECO:0000313" key="8">
    <source>
        <dbReference type="Proteomes" id="UP001373714"/>
    </source>
</evidence>
<sequence length="322" mass="35649">MPPAPLPPLRVLKLPLTSYSHASRLQSILFNLHLLYKSSLSNNNNNNTKPAIPQPPPYLITTSFRPVYTFGRREASKPPPKPLLNLLSQKRASIAYTPRGGQVTFHGPGQIVTYPILDLKRHNLSPRCYIRVLENSVIATLKEVGVEGFTTEEAGVWVRGDRKVASVGVNLRRWVCSHGVAVNVDTDLEWFGRIVACGLEGVEMWSVRRELEEKLKRLEEGGGRDDGDLGLVEMLGEVPEEGFRGKIEDGIISQIASGIGCQETEEITEEEVEDLGREYGLSGEDGVEWLKFSDETGGYYRVKGDKIDLEDHHRSSQGSGGG</sequence>
<keyword evidence="5" id="KW-0012">Acyltransferase</keyword>
<evidence type="ECO:0000256" key="5">
    <source>
        <dbReference type="ARBA" id="ARBA00023315"/>
    </source>
</evidence>
<dbReference type="SUPFAM" id="SSF55681">
    <property type="entry name" value="Class II aaRS and biotin synthetases"/>
    <property type="match status" value="1"/>
</dbReference>
<dbReference type="EC" id="2.3.1.181" evidence="3"/>
<gene>
    <name evidence="7" type="ORF">TWF730_001479</name>
</gene>
<accession>A0AAV9UJT3</accession>
<dbReference type="Gene3D" id="3.30.930.10">
    <property type="entry name" value="Bira Bifunctional Protein, Domain 2"/>
    <property type="match status" value="1"/>
</dbReference>
<dbReference type="PANTHER" id="PTHR10993:SF7">
    <property type="entry name" value="LIPOYLTRANSFERASE 2, MITOCHONDRIAL-RELATED"/>
    <property type="match status" value="1"/>
</dbReference>
<dbReference type="Pfam" id="PF21948">
    <property type="entry name" value="LplA-B_cat"/>
    <property type="match status" value="1"/>
</dbReference>
<dbReference type="InterPro" id="IPR020605">
    <property type="entry name" value="Octanoyltransferase_CS"/>
</dbReference>
<evidence type="ECO:0000256" key="2">
    <source>
        <dbReference type="ARBA" id="ARBA00007907"/>
    </source>
</evidence>
<dbReference type="InterPro" id="IPR045864">
    <property type="entry name" value="aa-tRNA-synth_II/BPL/LPL"/>
</dbReference>
<keyword evidence="8" id="KW-1185">Reference proteome</keyword>
<dbReference type="InterPro" id="IPR004143">
    <property type="entry name" value="BPL_LPL_catalytic"/>
</dbReference>
<reference evidence="7 8" key="1">
    <citation type="submission" date="2019-10" db="EMBL/GenBank/DDBJ databases">
        <authorList>
            <person name="Palmer J.M."/>
        </authorList>
    </citation>
    <scope>NUCLEOTIDE SEQUENCE [LARGE SCALE GENOMIC DNA]</scope>
    <source>
        <strain evidence="7 8">TWF730</strain>
    </source>
</reference>
<dbReference type="GO" id="GO:0033819">
    <property type="term" value="F:lipoyl(octanoyl) transferase activity"/>
    <property type="evidence" value="ECO:0007669"/>
    <property type="project" value="UniProtKB-EC"/>
</dbReference>
<dbReference type="Proteomes" id="UP001373714">
    <property type="component" value="Unassembled WGS sequence"/>
</dbReference>
<dbReference type="PANTHER" id="PTHR10993">
    <property type="entry name" value="OCTANOYLTRANSFERASE"/>
    <property type="match status" value="1"/>
</dbReference>
<evidence type="ECO:0000256" key="4">
    <source>
        <dbReference type="ARBA" id="ARBA00022679"/>
    </source>
</evidence>
<keyword evidence="4" id="KW-0808">Transferase</keyword>
<dbReference type="InterPro" id="IPR000544">
    <property type="entry name" value="Octanoyltransferase"/>
</dbReference>
<feature type="domain" description="BPL/LPL catalytic" evidence="6">
    <location>
        <begin position="53"/>
        <end position="243"/>
    </location>
</feature>
<comment type="similarity">
    <text evidence="2">Belongs to the LipB family.</text>
</comment>
<organism evidence="7 8">
    <name type="scientific">Orbilia blumenaviensis</name>
    <dbReference type="NCBI Taxonomy" id="1796055"/>
    <lineage>
        <taxon>Eukaryota</taxon>
        <taxon>Fungi</taxon>
        <taxon>Dikarya</taxon>
        <taxon>Ascomycota</taxon>
        <taxon>Pezizomycotina</taxon>
        <taxon>Orbiliomycetes</taxon>
        <taxon>Orbiliales</taxon>
        <taxon>Orbiliaceae</taxon>
        <taxon>Orbilia</taxon>
    </lineage>
</organism>
<dbReference type="CDD" id="cd16444">
    <property type="entry name" value="LipB"/>
    <property type="match status" value="1"/>
</dbReference>
<dbReference type="PROSITE" id="PS51733">
    <property type="entry name" value="BPL_LPL_CATALYTIC"/>
    <property type="match status" value="1"/>
</dbReference>
<evidence type="ECO:0000256" key="3">
    <source>
        <dbReference type="ARBA" id="ARBA00012334"/>
    </source>
</evidence>